<reference evidence="1" key="1">
    <citation type="journal article" date="2023" name="Insect Mol. Biol.">
        <title>Genome sequencing provides insights into the evolution of gene families encoding plant cell wall-degrading enzymes in longhorned beetles.</title>
        <authorList>
            <person name="Shin N.R."/>
            <person name="Okamura Y."/>
            <person name="Kirsch R."/>
            <person name="Pauchet Y."/>
        </authorList>
    </citation>
    <scope>NUCLEOTIDE SEQUENCE</scope>
    <source>
        <strain evidence="1">AMC_N1</strain>
    </source>
</reference>
<accession>A0AAV8XE62</accession>
<protein>
    <recommendedName>
        <fullName evidence="3">Transposase</fullName>
    </recommendedName>
</protein>
<dbReference type="InterPro" id="IPR036388">
    <property type="entry name" value="WH-like_DNA-bd_sf"/>
</dbReference>
<comment type="caution">
    <text evidence="1">The sequence shown here is derived from an EMBL/GenBank/DDBJ whole genome shotgun (WGS) entry which is preliminary data.</text>
</comment>
<dbReference type="SUPFAM" id="SSF46785">
    <property type="entry name" value="Winged helix' DNA-binding domain"/>
    <property type="match status" value="1"/>
</dbReference>
<dbReference type="Gene3D" id="1.10.10.10">
    <property type="entry name" value="Winged helix-like DNA-binding domain superfamily/Winged helix DNA-binding domain"/>
    <property type="match status" value="1"/>
</dbReference>
<dbReference type="Proteomes" id="UP001162162">
    <property type="component" value="Unassembled WGS sequence"/>
</dbReference>
<dbReference type="AlphaFoldDB" id="A0AAV8XE62"/>
<dbReference type="InterPro" id="IPR036390">
    <property type="entry name" value="WH_DNA-bd_sf"/>
</dbReference>
<dbReference type="EMBL" id="JAPWTK010000762">
    <property type="protein sequence ID" value="KAJ8936285.1"/>
    <property type="molecule type" value="Genomic_DNA"/>
</dbReference>
<gene>
    <name evidence="1" type="ORF">NQ318_004740</name>
</gene>
<keyword evidence="2" id="KW-1185">Reference proteome</keyword>
<proteinExistence type="predicted"/>
<name>A0AAV8XE62_9CUCU</name>
<sequence length="91" mass="10666">MVLSKNHLRQYLRQCQEKVELNVLLTLHENPRTSITEIANNIGSSKRTVNDILKKHKYKPYIPQKVHALEENDQVSEPVLKRRAGLSIHKW</sequence>
<evidence type="ECO:0008006" key="3">
    <source>
        <dbReference type="Google" id="ProtNLM"/>
    </source>
</evidence>
<organism evidence="1 2">
    <name type="scientific">Aromia moschata</name>
    <dbReference type="NCBI Taxonomy" id="1265417"/>
    <lineage>
        <taxon>Eukaryota</taxon>
        <taxon>Metazoa</taxon>
        <taxon>Ecdysozoa</taxon>
        <taxon>Arthropoda</taxon>
        <taxon>Hexapoda</taxon>
        <taxon>Insecta</taxon>
        <taxon>Pterygota</taxon>
        <taxon>Neoptera</taxon>
        <taxon>Endopterygota</taxon>
        <taxon>Coleoptera</taxon>
        <taxon>Polyphaga</taxon>
        <taxon>Cucujiformia</taxon>
        <taxon>Chrysomeloidea</taxon>
        <taxon>Cerambycidae</taxon>
        <taxon>Cerambycinae</taxon>
        <taxon>Callichromatini</taxon>
        <taxon>Aromia</taxon>
    </lineage>
</organism>
<evidence type="ECO:0000313" key="2">
    <source>
        <dbReference type="Proteomes" id="UP001162162"/>
    </source>
</evidence>
<evidence type="ECO:0000313" key="1">
    <source>
        <dbReference type="EMBL" id="KAJ8936285.1"/>
    </source>
</evidence>
<dbReference type="Pfam" id="PF13412">
    <property type="entry name" value="HTH_24"/>
    <property type="match status" value="1"/>
</dbReference>